<evidence type="ECO:0000313" key="3">
    <source>
        <dbReference type="EMBL" id="CAG8974988.1"/>
    </source>
</evidence>
<dbReference type="SUPFAM" id="SSF52266">
    <property type="entry name" value="SGNH hydrolase"/>
    <property type="match status" value="1"/>
</dbReference>
<gene>
    <name evidence="3" type="ORF">HYALB_00011172</name>
</gene>
<feature type="domain" description="SGNH hydrolase-type esterase" evidence="2">
    <location>
        <begin position="46"/>
        <end position="225"/>
    </location>
</feature>
<feature type="chain" id="PRO_5040195631" description="SGNH hydrolase-type esterase domain-containing protein" evidence="1">
    <location>
        <begin position="25"/>
        <end position="258"/>
    </location>
</feature>
<organism evidence="3 4">
    <name type="scientific">Hymenoscyphus albidus</name>
    <dbReference type="NCBI Taxonomy" id="595503"/>
    <lineage>
        <taxon>Eukaryota</taxon>
        <taxon>Fungi</taxon>
        <taxon>Dikarya</taxon>
        <taxon>Ascomycota</taxon>
        <taxon>Pezizomycotina</taxon>
        <taxon>Leotiomycetes</taxon>
        <taxon>Helotiales</taxon>
        <taxon>Helotiaceae</taxon>
        <taxon>Hymenoscyphus</taxon>
    </lineage>
</organism>
<dbReference type="InterPro" id="IPR051532">
    <property type="entry name" value="Ester_Hydrolysis_Enzymes"/>
</dbReference>
<dbReference type="InterPro" id="IPR036514">
    <property type="entry name" value="SGNH_hydro_sf"/>
</dbReference>
<dbReference type="PANTHER" id="PTHR30383:SF31">
    <property type="entry name" value="SGNH HYDROLASE-TYPE ESTERASE DOMAIN-CONTAINING PROTEIN-RELATED"/>
    <property type="match status" value="1"/>
</dbReference>
<dbReference type="InterPro" id="IPR013830">
    <property type="entry name" value="SGNH_hydro"/>
</dbReference>
<keyword evidence="1" id="KW-0732">Signal</keyword>
<dbReference type="GO" id="GO:0004622">
    <property type="term" value="F:phosphatidylcholine lysophospholipase activity"/>
    <property type="evidence" value="ECO:0007669"/>
    <property type="project" value="TreeGrafter"/>
</dbReference>
<accession>A0A9N9LJQ5</accession>
<dbReference type="OrthoDB" id="3915838at2759"/>
<evidence type="ECO:0000259" key="2">
    <source>
        <dbReference type="Pfam" id="PF13472"/>
    </source>
</evidence>
<dbReference type="PANTHER" id="PTHR30383">
    <property type="entry name" value="THIOESTERASE 1/PROTEASE 1/LYSOPHOSPHOLIPASE L1"/>
    <property type="match status" value="1"/>
</dbReference>
<evidence type="ECO:0000256" key="1">
    <source>
        <dbReference type="SAM" id="SignalP"/>
    </source>
</evidence>
<dbReference type="AlphaFoldDB" id="A0A9N9LJQ5"/>
<evidence type="ECO:0000313" key="4">
    <source>
        <dbReference type="Proteomes" id="UP000701801"/>
    </source>
</evidence>
<dbReference type="Pfam" id="PF13472">
    <property type="entry name" value="Lipase_GDSL_2"/>
    <property type="match status" value="1"/>
</dbReference>
<proteinExistence type="predicted"/>
<name>A0A9N9LJQ5_9HELO</name>
<sequence>MSSLRSLIMVLAWFALLLNVPVTATLLQRQDAPINTTTIPLRIMSLGASVTFGVGSTTGNSYRKDLLDLLTSKKVSPTIQYVGDKKNGNFSNNAVEATNGFTISQIAGLANTAVPEFLPNLVLLDAGTNNCNQGGTVPDAGQQVTNLITKIYAQSPGSTVILTSILVNSKADQDACRVDENRQYTELVATMQAAGAKLVYVDMRGPGGPLVGDLADGRHPNDIGYVKMANVWFGGIQEVVGKGLLVEPAVAAAKVSKA</sequence>
<keyword evidence="4" id="KW-1185">Reference proteome</keyword>
<dbReference type="Gene3D" id="3.40.50.1110">
    <property type="entry name" value="SGNH hydrolase"/>
    <property type="match status" value="1"/>
</dbReference>
<feature type="signal peptide" evidence="1">
    <location>
        <begin position="1"/>
        <end position="24"/>
    </location>
</feature>
<comment type="caution">
    <text evidence="3">The sequence shown here is derived from an EMBL/GenBank/DDBJ whole genome shotgun (WGS) entry which is preliminary data.</text>
</comment>
<protein>
    <recommendedName>
        <fullName evidence="2">SGNH hydrolase-type esterase domain-containing protein</fullName>
    </recommendedName>
</protein>
<dbReference type="EMBL" id="CAJVRM010000120">
    <property type="protein sequence ID" value="CAG8974988.1"/>
    <property type="molecule type" value="Genomic_DNA"/>
</dbReference>
<reference evidence="3" key="1">
    <citation type="submission" date="2021-07" db="EMBL/GenBank/DDBJ databases">
        <authorList>
            <person name="Durling M."/>
        </authorList>
    </citation>
    <scope>NUCLEOTIDE SEQUENCE</scope>
</reference>
<dbReference type="Proteomes" id="UP000701801">
    <property type="component" value="Unassembled WGS sequence"/>
</dbReference>